<dbReference type="GO" id="GO:0047429">
    <property type="term" value="F:nucleoside triphosphate diphosphatase activity"/>
    <property type="evidence" value="ECO:0007669"/>
    <property type="project" value="InterPro"/>
</dbReference>
<comment type="cofactor">
    <cofactor evidence="1">
        <name>a divalent metal cation</name>
        <dbReference type="ChEBI" id="CHEBI:60240"/>
    </cofactor>
</comment>
<dbReference type="SUPFAM" id="SSF52972">
    <property type="entry name" value="ITPase-like"/>
    <property type="match status" value="1"/>
</dbReference>
<protein>
    <submittedName>
        <fullName evidence="3">Maf-like protein</fullName>
    </submittedName>
</protein>
<dbReference type="InterPro" id="IPR003697">
    <property type="entry name" value="Maf-like"/>
</dbReference>
<accession>A0A8H3WZH6</accession>
<dbReference type="AlphaFoldDB" id="A0A8H3WZH6"/>
<comment type="caution">
    <text evidence="3">The sequence shown here is derived from an EMBL/GenBank/DDBJ whole genome shotgun (WGS) entry which is preliminary data.</text>
</comment>
<evidence type="ECO:0000313" key="3">
    <source>
        <dbReference type="EMBL" id="KAF0386642.1"/>
    </source>
</evidence>
<sequence length="210" mass="23664">MVFPFLHKLKDKRIVLASSSPRRKEILSNLGLNFDVVPSKFPETLDKSKYSPLNYVIANATEKGLEVYKRLLEEGQKIDLIIAADTVVVFDGEILEKPKDEKDALNVLQKLNGNSHYVYTGIALIYPKIESGYSISTLIENTEVVFRKNSEEDFLAYIDTGEPMDKAGSYGIQALGSFFIEKINGCYYNVVGLPTSVFKRIEQLVKNNEI</sequence>
<dbReference type="CDD" id="cd00555">
    <property type="entry name" value="Maf"/>
    <property type="match status" value="1"/>
</dbReference>
<reference evidence="3 4" key="1">
    <citation type="journal article" date="2019" name="Environ. Microbiol.">
        <title>At the nexus of three kingdoms: the genome of the mycorrhizal fungus Gigaspora margarita provides insights into plant, endobacterial and fungal interactions.</title>
        <authorList>
            <person name="Venice F."/>
            <person name="Ghignone S."/>
            <person name="Salvioli di Fossalunga A."/>
            <person name="Amselem J."/>
            <person name="Novero M."/>
            <person name="Xianan X."/>
            <person name="Sedzielewska Toro K."/>
            <person name="Morin E."/>
            <person name="Lipzen A."/>
            <person name="Grigoriev I.V."/>
            <person name="Henrissat B."/>
            <person name="Martin F.M."/>
            <person name="Bonfante P."/>
        </authorList>
    </citation>
    <scope>NUCLEOTIDE SEQUENCE [LARGE SCALE GENOMIC DNA]</scope>
    <source>
        <strain evidence="3 4">BEG34</strain>
    </source>
</reference>
<dbReference type="Proteomes" id="UP000439903">
    <property type="component" value="Unassembled WGS sequence"/>
</dbReference>
<dbReference type="Pfam" id="PF02545">
    <property type="entry name" value="Maf"/>
    <property type="match status" value="1"/>
</dbReference>
<keyword evidence="4" id="KW-1185">Reference proteome</keyword>
<evidence type="ECO:0000313" key="4">
    <source>
        <dbReference type="Proteomes" id="UP000439903"/>
    </source>
</evidence>
<name>A0A8H3WZH6_GIGMA</name>
<dbReference type="HAMAP" id="MF_00528">
    <property type="entry name" value="Maf"/>
    <property type="match status" value="1"/>
</dbReference>
<organism evidence="3 4">
    <name type="scientific">Gigaspora margarita</name>
    <dbReference type="NCBI Taxonomy" id="4874"/>
    <lineage>
        <taxon>Eukaryota</taxon>
        <taxon>Fungi</taxon>
        <taxon>Fungi incertae sedis</taxon>
        <taxon>Mucoromycota</taxon>
        <taxon>Glomeromycotina</taxon>
        <taxon>Glomeromycetes</taxon>
        <taxon>Diversisporales</taxon>
        <taxon>Gigasporaceae</taxon>
        <taxon>Gigaspora</taxon>
    </lineage>
</organism>
<dbReference type="Gene3D" id="3.90.950.10">
    <property type="match status" value="1"/>
</dbReference>
<dbReference type="PANTHER" id="PTHR43213:SF5">
    <property type="entry name" value="BIFUNCTIONAL DTTP_UTP PYROPHOSPHATASE_METHYLTRANSFERASE PROTEIN-RELATED"/>
    <property type="match status" value="1"/>
</dbReference>
<keyword evidence="2" id="KW-0378">Hydrolase</keyword>
<dbReference type="NCBIfam" id="TIGR00172">
    <property type="entry name" value="maf"/>
    <property type="match status" value="1"/>
</dbReference>
<evidence type="ECO:0000256" key="1">
    <source>
        <dbReference type="ARBA" id="ARBA00001968"/>
    </source>
</evidence>
<dbReference type="PIRSF" id="PIRSF006305">
    <property type="entry name" value="Maf"/>
    <property type="match status" value="1"/>
</dbReference>
<evidence type="ECO:0000256" key="2">
    <source>
        <dbReference type="ARBA" id="ARBA00022801"/>
    </source>
</evidence>
<dbReference type="PANTHER" id="PTHR43213">
    <property type="entry name" value="BIFUNCTIONAL DTTP/UTP PYROPHOSPHATASE/METHYLTRANSFERASE PROTEIN-RELATED"/>
    <property type="match status" value="1"/>
</dbReference>
<gene>
    <name evidence="3" type="ORF">F8M41_011362</name>
</gene>
<dbReference type="OrthoDB" id="2414723at2759"/>
<dbReference type="EMBL" id="WTPW01002326">
    <property type="protein sequence ID" value="KAF0386642.1"/>
    <property type="molecule type" value="Genomic_DNA"/>
</dbReference>
<dbReference type="InterPro" id="IPR029001">
    <property type="entry name" value="ITPase-like_fam"/>
</dbReference>
<proteinExistence type="inferred from homology"/>